<accession>A0A6J7ZNU2</accession>
<evidence type="ECO:0000256" key="1">
    <source>
        <dbReference type="SAM" id="Phobius"/>
    </source>
</evidence>
<evidence type="ECO:0000313" key="3">
    <source>
        <dbReference type="Proteomes" id="UP000196521"/>
    </source>
</evidence>
<evidence type="ECO:0000313" key="2">
    <source>
        <dbReference type="EMBL" id="CAC5344142.1"/>
    </source>
</evidence>
<dbReference type="EMBL" id="LR812490">
    <property type="protein sequence ID" value="CAC5344142.1"/>
    <property type="molecule type" value="Genomic_DNA"/>
</dbReference>
<keyword evidence="1" id="KW-0472">Membrane</keyword>
<keyword evidence="1" id="KW-1133">Transmembrane helix</keyword>
<dbReference type="AlphaFoldDB" id="A0A6J7ZNU2"/>
<keyword evidence="3" id="KW-1185">Reference proteome</keyword>
<organism evidence="2 3">
    <name type="scientific">Planktothrix rubescens CCAP 1459/22</name>
    <dbReference type="NCBI Taxonomy" id="329571"/>
    <lineage>
        <taxon>Bacteria</taxon>
        <taxon>Bacillati</taxon>
        <taxon>Cyanobacteriota</taxon>
        <taxon>Cyanophyceae</taxon>
        <taxon>Oscillatoriophycideae</taxon>
        <taxon>Oscillatoriales</taxon>
        <taxon>Microcoleaceae</taxon>
        <taxon>Planktothrix</taxon>
    </lineage>
</organism>
<proteinExistence type="predicted"/>
<sequence length="47" mass="5300">MKPNQNPKFDQLRSIFSITAFVVLVLGVGFLSLNFILALFHKFSSTI</sequence>
<gene>
    <name evidence="2" type="ORF">PLAN_40557</name>
</gene>
<protein>
    <submittedName>
        <fullName evidence="2">Uncharacterized protein</fullName>
    </submittedName>
</protein>
<keyword evidence="1" id="KW-0812">Transmembrane</keyword>
<feature type="transmembrane region" description="Helical" evidence="1">
    <location>
        <begin position="15"/>
        <end position="40"/>
    </location>
</feature>
<reference evidence="2" key="1">
    <citation type="submission" date="2020-05" db="EMBL/GenBank/DDBJ databases">
        <authorList>
            <consortium name="Genoscope - CEA"/>
            <person name="William W."/>
        </authorList>
    </citation>
    <scope>NUCLEOTIDE SEQUENCE [LARGE SCALE GENOMIC DNA]</scope>
    <source>
        <strain evidence="2">PCC 7821</strain>
    </source>
</reference>
<name>A0A6J7ZNU2_PLARU</name>
<dbReference type="Proteomes" id="UP000196521">
    <property type="component" value="Chromosome"/>
</dbReference>
<dbReference type="EMBL" id="CZCZ02000014">
    <property type="protein sequence ID" value="CAC5344142.1"/>
    <property type="molecule type" value="Genomic_DNA"/>
</dbReference>
<comment type="caution">
    <text evidence="2">The sequence shown here is derived from an EMBL/GenBank/DDBJ whole genome shotgun (WGS) entry which is preliminary data.</text>
</comment>